<reference evidence="1 4" key="2">
    <citation type="submission" date="2020-10" db="EMBL/GenBank/DDBJ databases">
        <title>Genome sequences of Pseudomonas isolates.</title>
        <authorList>
            <person name="Wessels L."/>
            <person name="Reich F."/>
            <person name="Hammerl J."/>
        </authorList>
    </citation>
    <scope>NUCLEOTIDE SEQUENCE [LARGE SCALE GENOMIC DNA]</scope>
    <source>
        <strain evidence="1 4">20-MO00624-0</strain>
    </source>
</reference>
<accession>A0A2X2CXI2</accession>
<protein>
    <submittedName>
        <fullName evidence="2">Uncharacterized protein</fullName>
    </submittedName>
</protein>
<dbReference type="EMBL" id="JADMCD010000012">
    <property type="protein sequence ID" value="MBF8642842.1"/>
    <property type="molecule type" value="Genomic_DNA"/>
</dbReference>
<dbReference type="RefSeq" id="WP_010798600.1">
    <property type="nucleotide sequence ID" value="NZ_CP069263.1"/>
</dbReference>
<evidence type="ECO:0000313" key="3">
    <source>
        <dbReference type="Proteomes" id="UP000250443"/>
    </source>
</evidence>
<sequence>MTHQLFRNPANALHIHTSFAEKAAFLLGTQKQVQLEKATGTTDPVR</sequence>
<keyword evidence="4" id="KW-1185">Reference proteome</keyword>
<evidence type="ECO:0000313" key="4">
    <source>
        <dbReference type="Proteomes" id="UP000626180"/>
    </source>
</evidence>
<dbReference type="Proteomes" id="UP000250443">
    <property type="component" value="Unassembled WGS sequence"/>
</dbReference>
<organism evidence="2 3">
    <name type="scientific">Pseudomonas luteola</name>
    <dbReference type="NCBI Taxonomy" id="47886"/>
    <lineage>
        <taxon>Bacteria</taxon>
        <taxon>Pseudomonadati</taxon>
        <taxon>Pseudomonadota</taxon>
        <taxon>Gammaproteobacteria</taxon>
        <taxon>Pseudomonadales</taxon>
        <taxon>Pseudomonadaceae</taxon>
        <taxon>Pseudomonas</taxon>
    </lineage>
</organism>
<dbReference type="Proteomes" id="UP000626180">
    <property type="component" value="Unassembled WGS sequence"/>
</dbReference>
<dbReference type="AlphaFoldDB" id="A0A2X2CXI2"/>
<evidence type="ECO:0000313" key="2">
    <source>
        <dbReference type="EMBL" id="SPZ13492.1"/>
    </source>
</evidence>
<gene>
    <name evidence="1" type="ORF">IRZ65_19410</name>
    <name evidence="2" type="ORF">NCTC11842_05236</name>
</gene>
<name>A0A2X2CXI2_PSELU</name>
<dbReference type="EMBL" id="UAUF01000014">
    <property type="protein sequence ID" value="SPZ13492.1"/>
    <property type="molecule type" value="Genomic_DNA"/>
</dbReference>
<proteinExistence type="predicted"/>
<evidence type="ECO:0000313" key="1">
    <source>
        <dbReference type="EMBL" id="MBF8642842.1"/>
    </source>
</evidence>
<reference evidence="2 3" key="1">
    <citation type="submission" date="2018-06" db="EMBL/GenBank/DDBJ databases">
        <authorList>
            <consortium name="Pathogen Informatics"/>
            <person name="Doyle S."/>
        </authorList>
    </citation>
    <scope>NUCLEOTIDE SEQUENCE [LARGE SCALE GENOMIC DNA]</scope>
    <source>
        <strain evidence="2 3">NCTC11842</strain>
    </source>
</reference>